<reference evidence="3 4" key="3">
    <citation type="journal article" date="2017" name="G3 (Bethesda)">
        <title>Comparative analysis highlights variable genome content of wheat rusts and divergence of the mating loci.</title>
        <authorList>
            <person name="Cuomo C.A."/>
            <person name="Bakkeren G."/>
            <person name="Khalil H.B."/>
            <person name="Panwar V."/>
            <person name="Joly D."/>
            <person name="Linning R."/>
            <person name="Sakthikumar S."/>
            <person name="Song X."/>
            <person name="Adiconis X."/>
            <person name="Fan L."/>
            <person name="Goldberg J.M."/>
            <person name="Levin J.Z."/>
            <person name="Young S."/>
            <person name="Zeng Q."/>
            <person name="Anikster Y."/>
            <person name="Bruce M."/>
            <person name="Wang M."/>
            <person name="Yin C."/>
            <person name="McCallum B."/>
            <person name="Szabo L.J."/>
            <person name="Hulbert S."/>
            <person name="Chen X."/>
            <person name="Fellers J.P."/>
        </authorList>
    </citation>
    <scope>NUCLEOTIDE SEQUENCE</scope>
    <source>
        <strain evidence="4">Isolate 1-1 / race 1 (BBBD)</strain>
        <strain evidence="3">isolate 1-1 / race 1 (BBBD)</strain>
    </source>
</reference>
<dbReference type="VEuPathDB" id="FungiDB:PTTG_29015"/>
<sequence>MIIIAKKCVFYTAIQMLGAIQFLKCAPMDTFKETEEVASSRCGHSPGNFHQMGVSGPRKVTGFNLDGQQGIKHSDLKDQSASISHDILNFASRQKPEPVKPEGDPDSEQNVILRELREEFDNHSNEEVMTLTNTEGFQIVEDMTKILNQIDAQLSDVQDKDREETEEILDRVDEWEVRVNEAEELRWIMDNHRQTGTTENHYYHDEVSGEMGTMENHDYNDEVNRKTATKESHEHIDKGAAEVTKYIVQAILKLQKKLIGLIYRNRQDVTAPLRLEEDDYLKGIGTWKAWAQKNGINENEFVEMVQEAIRKMGGELPYPDSRRTPRATE</sequence>
<evidence type="ECO:0000256" key="1">
    <source>
        <dbReference type="SAM" id="Coils"/>
    </source>
</evidence>
<accession>A0A180G725</accession>
<evidence type="ECO:0000313" key="4">
    <source>
        <dbReference type="Proteomes" id="UP000005240"/>
    </source>
</evidence>
<proteinExistence type="predicted"/>
<dbReference type="AlphaFoldDB" id="A0A180G725"/>
<protein>
    <submittedName>
        <fullName evidence="2 3">Uncharacterized protein</fullName>
    </submittedName>
</protein>
<reference evidence="2" key="2">
    <citation type="submission" date="2016-05" db="EMBL/GenBank/DDBJ databases">
        <title>Comparative analysis highlights variable genome content of wheat rusts and divergence of the mating loci.</title>
        <authorList>
            <person name="Cuomo C.A."/>
            <person name="Bakkeren G."/>
            <person name="Szabo L."/>
            <person name="Khalil H."/>
            <person name="Joly D."/>
            <person name="Goldberg J."/>
            <person name="Young S."/>
            <person name="Zeng Q."/>
            <person name="Fellers J."/>
        </authorList>
    </citation>
    <scope>NUCLEOTIDE SEQUENCE [LARGE SCALE GENOMIC DNA]</scope>
    <source>
        <strain evidence="2">1-1 BBBD Race 1</strain>
    </source>
</reference>
<gene>
    <name evidence="2" type="ORF">PTTG_29015</name>
</gene>
<dbReference type="EnsemblFungi" id="PTTG_29015-t43_1">
    <property type="protein sequence ID" value="PTTG_29015-t43_1-p1"/>
    <property type="gene ID" value="PTTG_29015"/>
</dbReference>
<keyword evidence="1" id="KW-0175">Coiled coil</keyword>
<keyword evidence="4" id="KW-1185">Reference proteome</keyword>
<evidence type="ECO:0000313" key="3">
    <source>
        <dbReference type="EnsemblFungi" id="PTTG_29015-t43_1-p1"/>
    </source>
</evidence>
<dbReference type="Proteomes" id="UP000005240">
    <property type="component" value="Unassembled WGS sequence"/>
</dbReference>
<reference evidence="3" key="4">
    <citation type="submission" date="2025-05" db="UniProtKB">
        <authorList>
            <consortium name="EnsemblFungi"/>
        </authorList>
    </citation>
    <scope>IDENTIFICATION</scope>
    <source>
        <strain evidence="3">isolate 1-1 / race 1 (BBBD)</strain>
    </source>
</reference>
<evidence type="ECO:0000313" key="2">
    <source>
        <dbReference type="EMBL" id="OAV88497.1"/>
    </source>
</evidence>
<feature type="coiled-coil region" evidence="1">
    <location>
        <begin position="140"/>
        <end position="185"/>
    </location>
</feature>
<name>A0A180G725_PUCT1</name>
<dbReference type="EMBL" id="ADAS02000173">
    <property type="protein sequence ID" value="OAV88497.1"/>
    <property type="molecule type" value="Genomic_DNA"/>
</dbReference>
<reference evidence="2" key="1">
    <citation type="submission" date="2009-11" db="EMBL/GenBank/DDBJ databases">
        <authorList>
            <consortium name="The Broad Institute Genome Sequencing Platform"/>
            <person name="Ward D."/>
            <person name="Feldgarden M."/>
            <person name="Earl A."/>
            <person name="Young S.K."/>
            <person name="Zeng Q."/>
            <person name="Koehrsen M."/>
            <person name="Alvarado L."/>
            <person name="Berlin A."/>
            <person name="Bochicchio J."/>
            <person name="Borenstein D."/>
            <person name="Chapman S.B."/>
            <person name="Chen Z."/>
            <person name="Engels R."/>
            <person name="Freedman E."/>
            <person name="Gellesch M."/>
            <person name="Goldberg J."/>
            <person name="Griggs A."/>
            <person name="Gujja S."/>
            <person name="Heilman E."/>
            <person name="Heiman D."/>
            <person name="Hepburn T."/>
            <person name="Howarth C."/>
            <person name="Jen D."/>
            <person name="Larson L."/>
            <person name="Lewis B."/>
            <person name="Mehta T."/>
            <person name="Park D."/>
            <person name="Pearson M."/>
            <person name="Roberts A."/>
            <person name="Saif S."/>
            <person name="Shea T."/>
            <person name="Shenoy N."/>
            <person name="Sisk P."/>
            <person name="Stolte C."/>
            <person name="Sykes S."/>
            <person name="Thomson T."/>
            <person name="Walk T."/>
            <person name="White J."/>
            <person name="Yandava C."/>
            <person name="Izard J."/>
            <person name="Baranova O.V."/>
            <person name="Blanton J.M."/>
            <person name="Tanner A.C."/>
            <person name="Dewhirst F.E."/>
            <person name="Haas B."/>
            <person name="Nusbaum C."/>
            <person name="Birren B."/>
        </authorList>
    </citation>
    <scope>NUCLEOTIDE SEQUENCE [LARGE SCALE GENOMIC DNA]</scope>
    <source>
        <strain evidence="2">1-1 BBBD Race 1</strain>
    </source>
</reference>
<organism evidence="2">
    <name type="scientific">Puccinia triticina (isolate 1-1 / race 1 (BBBD))</name>
    <name type="common">Brown leaf rust fungus</name>
    <dbReference type="NCBI Taxonomy" id="630390"/>
    <lineage>
        <taxon>Eukaryota</taxon>
        <taxon>Fungi</taxon>
        <taxon>Dikarya</taxon>
        <taxon>Basidiomycota</taxon>
        <taxon>Pucciniomycotina</taxon>
        <taxon>Pucciniomycetes</taxon>
        <taxon>Pucciniales</taxon>
        <taxon>Pucciniaceae</taxon>
        <taxon>Puccinia</taxon>
    </lineage>
</organism>